<dbReference type="GO" id="GO:0042956">
    <property type="term" value="P:maltodextrin transmembrane transport"/>
    <property type="evidence" value="ECO:0007669"/>
    <property type="project" value="TreeGrafter"/>
</dbReference>
<protein>
    <submittedName>
        <fullName evidence="5">Carbohydrate ABC transporter substrate-binding protein, CUT1 family</fullName>
    </submittedName>
</protein>
<dbReference type="GO" id="GO:1901982">
    <property type="term" value="F:maltose binding"/>
    <property type="evidence" value="ECO:0007669"/>
    <property type="project" value="TreeGrafter"/>
</dbReference>
<name>A0A1H8JW83_9FIRM</name>
<dbReference type="PANTHER" id="PTHR30061:SF50">
    <property type="entry name" value="MALTOSE_MALTODEXTRIN-BINDING PERIPLASMIC PROTEIN"/>
    <property type="match status" value="1"/>
</dbReference>
<keyword evidence="3 4" id="KW-0732">Signal</keyword>
<dbReference type="CDD" id="cd13585">
    <property type="entry name" value="PBP2_TMBP_like"/>
    <property type="match status" value="1"/>
</dbReference>
<dbReference type="SUPFAM" id="SSF53850">
    <property type="entry name" value="Periplasmic binding protein-like II"/>
    <property type="match status" value="1"/>
</dbReference>
<dbReference type="RefSeq" id="WP_242938945.1">
    <property type="nucleotide sequence ID" value="NZ_FODF01000018.1"/>
</dbReference>
<feature type="signal peptide" evidence="4">
    <location>
        <begin position="1"/>
        <end position="22"/>
    </location>
</feature>
<dbReference type="PROSITE" id="PS51257">
    <property type="entry name" value="PROKAR_LIPOPROTEIN"/>
    <property type="match status" value="1"/>
</dbReference>
<feature type="chain" id="PRO_5039002723" evidence="4">
    <location>
        <begin position="23"/>
        <end position="409"/>
    </location>
</feature>
<dbReference type="PANTHER" id="PTHR30061">
    <property type="entry name" value="MALTOSE-BINDING PERIPLASMIC PROTEIN"/>
    <property type="match status" value="1"/>
</dbReference>
<sequence length="409" mass="46035">MKIKKLLSVCLAGILAASFALTGCTDKNEKAATANNVTLKMLVPGYDGGYLKKELDNGIKAFEEKNPNIKVQIISVGWEDLNSKIIQLFQAKESPDIMLTGSRTLKQLVDMGAAENLSPFMKDDFKSKRVENVLKTAQIDGKQYGIPMAFSSRALYYRTDLIQNPPKNWDELLQTAREVHAKDPKVYGFAIPTDLESGTDEILNFIYQNGGRIVDKDGKYTLNSKENVEALTYLKKFSDEGLIPDPVSMKRNDQATLFKNGNLAMFVSGPWEKEEMDKSEYKYGVAELPVGKFSAETLVTDSYVMSSQSKHKEAAWKFIEFMGQPEYQRPVSEAFGWFPVLKDEEKDKRFNDEFMKPFAAKIKDGVPEPQVSNWDTFNKTFVTAVQKVLTGKATPQEALDQAQSELEKQ</sequence>
<evidence type="ECO:0000256" key="1">
    <source>
        <dbReference type="ARBA" id="ARBA00008520"/>
    </source>
</evidence>
<gene>
    <name evidence="5" type="ORF">SAMN05216454_11811</name>
</gene>
<evidence type="ECO:0000256" key="4">
    <source>
        <dbReference type="SAM" id="SignalP"/>
    </source>
</evidence>
<dbReference type="Proteomes" id="UP000199512">
    <property type="component" value="Unassembled WGS sequence"/>
</dbReference>
<keyword evidence="2" id="KW-0813">Transport</keyword>
<proteinExistence type="inferred from homology"/>
<dbReference type="InterPro" id="IPR006059">
    <property type="entry name" value="SBP"/>
</dbReference>
<dbReference type="Gene3D" id="3.40.190.10">
    <property type="entry name" value="Periplasmic binding protein-like II"/>
    <property type="match status" value="1"/>
</dbReference>
<dbReference type="GO" id="GO:0055052">
    <property type="term" value="C:ATP-binding cassette (ABC) transporter complex, substrate-binding subunit-containing"/>
    <property type="evidence" value="ECO:0007669"/>
    <property type="project" value="TreeGrafter"/>
</dbReference>
<reference evidence="5 6" key="1">
    <citation type="submission" date="2016-10" db="EMBL/GenBank/DDBJ databases">
        <authorList>
            <person name="de Groot N.N."/>
        </authorList>
    </citation>
    <scope>NUCLEOTIDE SEQUENCE [LARGE SCALE GENOMIC DNA]</scope>
    <source>
        <strain evidence="5 6">Calf135</strain>
    </source>
</reference>
<dbReference type="EMBL" id="FODF01000018">
    <property type="protein sequence ID" value="SEN84765.1"/>
    <property type="molecule type" value="Genomic_DNA"/>
</dbReference>
<comment type="similarity">
    <text evidence="1">Belongs to the bacterial solute-binding protein 1 family.</text>
</comment>
<evidence type="ECO:0000313" key="6">
    <source>
        <dbReference type="Proteomes" id="UP000199512"/>
    </source>
</evidence>
<keyword evidence="6" id="KW-1185">Reference proteome</keyword>
<dbReference type="AlphaFoldDB" id="A0A1H8JW83"/>
<evidence type="ECO:0000313" key="5">
    <source>
        <dbReference type="EMBL" id="SEN84765.1"/>
    </source>
</evidence>
<organism evidence="5 6">
    <name type="scientific">Peptostreptococcus russellii</name>
    <dbReference type="NCBI Taxonomy" id="215200"/>
    <lineage>
        <taxon>Bacteria</taxon>
        <taxon>Bacillati</taxon>
        <taxon>Bacillota</taxon>
        <taxon>Clostridia</taxon>
        <taxon>Peptostreptococcales</taxon>
        <taxon>Peptostreptococcaceae</taxon>
        <taxon>Peptostreptococcus</taxon>
    </lineage>
</organism>
<dbReference type="STRING" id="215200.SAMN05216454_11811"/>
<evidence type="ECO:0000256" key="3">
    <source>
        <dbReference type="ARBA" id="ARBA00022729"/>
    </source>
</evidence>
<dbReference type="GO" id="GO:0015768">
    <property type="term" value="P:maltose transport"/>
    <property type="evidence" value="ECO:0007669"/>
    <property type="project" value="TreeGrafter"/>
</dbReference>
<accession>A0A1H8JW83</accession>
<dbReference type="Pfam" id="PF01547">
    <property type="entry name" value="SBP_bac_1"/>
    <property type="match status" value="1"/>
</dbReference>
<evidence type="ECO:0000256" key="2">
    <source>
        <dbReference type="ARBA" id="ARBA00022448"/>
    </source>
</evidence>